<keyword evidence="4" id="KW-1185">Reference proteome</keyword>
<dbReference type="Gene3D" id="1.20.1250.10">
    <property type="match status" value="1"/>
</dbReference>
<evidence type="ECO:0000313" key="4">
    <source>
        <dbReference type="Proteomes" id="UP000516260"/>
    </source>
</evidence>
<feature type="coiled-coil region" evidence="1">
    <location>
        <begin position="104"/>
        <end position="145"/>
    </location>
</feature>
<dbReference type="EMBL" id="SWLE01000015">
    <property type="protein sequence ID" value="TNM91504.1"/>
    <property type="molecule type" value="Genomic_DNA"/>
</dbReference>
<protein>
    <recommendedName>
        <fullName evidence="5">Interferon gamma</fullName>
    </recommendedName>
</protein>
<comment type="caution">
    <text evidence="3">The sequence shown here is derived from an EMBL/GenBank/DDBJ whole genome shotgun (WGS) entry which is preliminary data.</text>
</comment>
<feature type="chain" id="PRO_5021356365" description="Interferon gamma" evidence="2">
    <location>
        <begin position="22"/>
        <end position="179"/>
    </location>
</feature>
<gene>
    <name evidence="3" type="ORF">fugu_019884</name>
</gene>
<accession>A0A4Z2BGM2</accession>
<dbReference type="SUPFAM" id="SSF47266">
    <property type="entry name" value="4-helical cytokines"/>
    <property type="match status" value="1"/>
</dbReference>
<sequence>MPFHFVTICLLVLLGAVMTLGAPCQYISKNLKQNHDSIARGLKLVDLIPDPLFTSNNSCQRYNDVRLMSATLEVYAHIFSSILQQNQQPDQTDTLLDQVPESQRSSLVDKLRALQQMMEHLKRHLRQVNQEREEVMVKLKAIKVDDIMVQRRALAEFKEIFQAASLIGSCGSAHCSSSE</sequence>
<reference evidence="3 4" key="1">
    <citation type="submission" date="2019-04" db="EMBL/GenBank/DDBJ databases">
        <title>The sequence and de novo assembly of Takifugu bimaculatus genome using PacBio and Hi-C technologies.</title>
        <authorList>
            <person name="Xu P."/>
            <person name="Liu B."/>
            <person name="Zhou Z."/>
        </authorList>
    </citation>
    <scope>NUCLEOTIDE SEQUENCE [LARGE SCALE GENOMIC DNA]</scope>
    <source>
        <strain evidence="3">TB-2018</strain>
        <tissue evidence="3">Muscle</tissue>
    </source>
</reference>
<evidence type="ECO:0000313" key="3">
    <source>
        <dbReference type="EMBL" id="TNM91504.1"/>
    </source>
</evidence>
<dbReference type="InterPro" id="IPR009079">
    <property type="entry name" value="4_helix_cytokine-like_core"/>
</dbReference>
<organism evidence="3 4">
    <name type="scientific">Takifugu bimaculatus</name>
    <dbReference type="NCBI Taxonomy" id="433685"/>
    <lineage>
        <taxon>Eukaryota</taxon>
        <taxon>Metazoa</taxon>
        <taxon>Chordata</taxon>
        <taxon>Craniata</taxon>
        <taxon>Vertebrata</taxon>
        <taxon>Euteleostomi</taxon>
        <taxon>Actinopterygii</taxon>
        <taxon>Neopterygii</taxon>
        <taxon>Teleostei</taxon>
        <taxon>Neoteleostei</taxon>
        <taxon>Acanthomorphata</taxon>
        <taxon>Eupercaria</taxon>
        <taxon>Tetraodontiformes</taxon>
        <taxon>Tetradontoidea</taxon>
        <taxon>Tetraodontidae</taxon>
        <taxon>Takifugu</taxon>
    </lineage>
</organism>
<name>A0A4Z2BGM2_9TELE</name>
<feature type="signal peptide" evidence="2">
    <location>
        <begin position="1"/>
        <end position="21"/>
    </location>
</feature>
<proteinExistence type="predicted"/>
<dbReference type="Proteomes" id="UP000516260">
    <property type="component" value="Chromosome 22"/>
</dbReference>
<keyword evidence="1" id="KW-0175">Coiled coil</keyword>
<dbReference type="AlphaFoldDB" id="A0A4Z2BGM2"/>
<evidence type="ECO:0000256" key="2">
    <source>
        <dbReference type="SAM" id="SignalP"/>
    </source>
</evidence>
<evidence type="ECO:0000256" key="1">
    <source>
        <dbReference type="SAM" id="Coils"/>
    </source>
</evidence>
<evidence type="ECO:0008006" key="5">
    <source>
        <dbReference type="Google" id="ProtNLM"/>
    </source>
</evidence>
<keyword evidence="2" id="KW-0732">Signal</keyword>